<dbReference type="GO" id="GO:0045087">
    <property type="term" value="P:innate immune response"/>
    <property type="evidence" value="ECO:0007669"/>
    <property type="project" value="UniProtKB-KW"/>
</dbReference>
<dbReference type="InterPro" id="IPR001254">
    <property type="entry name" value="Trypsin_dom"/>
</dbReference>
<dbReference type="InterPro" id="IPR001314">
    <property type="entry name" value="Peptidase_S1A"/>
</dbReference>
<reference evidence="24" key="1">
    <citation type="submission" date="2016-01" db="EMBL/GenBank/DDBJ databases">
        <title>Diversity of S-adenosylmethionine dependent methyltransferases of the cryptobiotic chironomid in relation to desiccation stress resistance.</title>
        <authorList>
            <person name="Deviatiiarov R."/>
            <person name="Gusev O."/>
            <person name="Aupov R."/>
            <person name="Cornette R."/>
            <person name="Kikawada T."/>
        </authorList>
    </citation>
    <scope>NUCLEOTIDE SEQUENCE</scope>
</reference>
<keyword evidence="4" id="KW-0690">Ribosome biogenesis</keyword>
<evidence type="ECO:0000256" key="22">
    <source>
        <dbReference type="RuleBase" id="RU363034"/>
    </source>
</evidence>
<dbReference type="InterPro" id="IPR018114">
    <property type="entry name" value="TRYPSIN_HIS"/>
</dbReference>
<dbReference type="SMART" id="SM00020">
    <property type="entry name" value="Tryp_SPc"/>
    <property type="match status" value="1"/>
</dbReference>
<keyword evidence="17" id="KW-0539">Nucleus</keyword>
<keyword evidence="22" id="KW-0645">Protease</keyword>
<dbReference type="InterPro" id="IPR033116">
    <property type="entry name" value="TRYPSIN_SER"/>
</dbReference>
<comment type="catalytic activity">
    <reaction evidence="19">
        <text>a pseudouridine in rRNA + S-adenosyl-L-methionine = an N(1)-methylpseudouridine in rRNA + S-adenosyl-L-homocysteine + H(+)</text>
        <dbReference type="Rhea" id="RHEA:46696"/>
        <dbReference type="Rhea" id="RHEA-COMP:11634"/>
        <dbReference type="Rhea" id="RHEA-COMP:13933"/>
        <dbReference type="ChEBI" id="CHEBI:15378"/>
        <dbReference type="ChEBI" id="CHEBI:57856"/>
        <dbReference type="ChEBI" id="CHEBI:59789"/>
        <dbReference type="ChEBI" id="CHEBI:65314"/>
        <dbReference type="ChEBI" id="CHEBI:74890"/>
    </reaction>
</comment>
<comment type="subcellular location">
    <subcellularLocation>
        <location evidence="1">Nucleus</location>
        <location evidence="1">Nucleolus</location>
    </subcellularLocation>
    <subcellularLocation>
        <location evidence="2">Secreted</location>
    </subcellularLocation>
</comment>
<dbReference type="GO" id="GO:0070037">
    <property type="term" value="F:rRNA (pseudouridine) methyltransferase activity"/>
    <property type="evidence" value="ECO:0007669"/>
    <property type="project" value="InterPro"/>
</dbReference>
<evidence type="ECO:0000256" key="18">
    <source>
        <dbReference type="ARBA" id="ARBA00024195"/>
    </source>
</evidence>
<comment type="function">
    <text evidence="20">S-adenosyl-L-methionine-dependent pseudouridine N(1)-methyltransferase that methylates a pseudouridine in 18S rRNA. Involved the biosynthesis of the hypermodified N1-methyl-N3-(3-amino-3-carboxypropyl) pseudouridine (m1acp3-Psi) conserved in eukaryotic 18S rRNA. Also has an essential role in 40S ribosomal subunit biogenesis independent on its methyltransferase activity, facilitating the incorporation of ribosomal protein S19 during the formation of pre-ribosomes.</text>
</comment>
<keyword evidence="10" id="KW-0949">S-adenosyl-L-methionine</keyword>
<dbReference type="PRINTS" id="PR00722">
    <property type="entry name" value="CHYMOTRYPSIN"/>
</dbReference>
<feature type="non-terminal residue" evidence="24">
    <location>
        <position position="580"/>
    </location>
</feature>
<evidence type="ECO:0000256" key="1">
    <source>
        <dbReference type="ARBA" id="ARBA00004604"/>
    </source>
</evidence>
<dbReference type="PROSITE" id="PS00134">
    <property type="entry name" value="TRYPSIN_HIS"/>
    <property type="match status" value="1"/>
</dbReference>
<dbReference type="CDD" id="cd00190">
    <property type="entry name" value="Tryp_SPc"/>
    <property type="match status" value="1"/>
</dbReference>
<dbReference type="PANTHER" id="PTHR12636">
    <property type="entry name" value="NEP1/MRA1"/>
    <property type="match status" value="1"/>
</dbReference>
<dbReference type="GO" id="GO:0004252">
    <property type="term" value="F:serine-type endopeptidase activity"/>
    <property type="evidence" value="ECO:0007669"/>
    <property type="project" value="InterPro"/>
</dbReference>
<dbReference type="GO" id="GO:0019843">
    <property type="term" value="F:rRNA binding"/>
    <property type="evidence" value="ECO:0007669"/>
    <property type="project" value="UniProtKB-KW"/>
</dbReference>
<keyword evidence="6" id="KW-0698">rRNA processing</keyword>
<evidence type="ECO:0000256" key="19">
    <source>
        <dbReference type="ARBA" id="ARBA00050871"/>
    </source>
</evidence>
<comment type="similarity">
    <text evidence="3">Belongs to the class IV-like SAM-binding methyltransferase superfamily. RNA methyltransferase NEP1 family.</text>
</comment>
<keyword evidence="11" id="KW-0732">Signal</keyword>
<dbReference type="PROSITE" id="PS50240">
    <property type="entry name" value="TRYPSIN_DOM"/>
    <property type="match status" value="1"/>
</dbReference>
<organism evidence="24">
    <name type="scientific">Polypedilum nubifer</name>
    <dbReference type="NCBI Taxonomy" id="54969"/>
    <lineage>
        <taxon>Eukaryota</taxon>
        <taxon>Metazoa</taxon>
        <taxon>Ecdysozoa</taxon>
        <taxon>Arthropoda</taxon>
        <taxon>Hexapoda</taxon>
        <taxon>Insecta</taxon>
        <taxon>Pterygota</taxon>
        <taxon>Neoptera</taxon>
        <taxon>Endopterygota</taxon>
        <taxon>Diptera</taxon>
        <taxon>Nematocera</taxon>
        <taxon>Chironomoidea</taxon>
        <taxon>Chironomidae</taxon>
        <taxon>Chironominae</taxon>
        <taxon>Polypedilum</taxon>
        <taxon>Polypedilum</taxon>
    </lineage>
</organism>
<evidence type="ECO:0000256" key="6">
    <source>
        <dbReference type="ARBA" id="ARBA00022552"/>
    </source>
</evidence>
<evidence type="ECO:0000256" key="13">
    <source>
        <dbReference type="ARBA" id="ARBA00022859"/>
    </source>
</evidence>
<dbReference type="InterPro" id="IPR043504">
    <property type="entry name" value="Peptidase_S1_PA_chymotrypsin"/>
</dbReference>
<evidence type="ECO:0000256" key="15">
    <source>
        <dbReference type="ARBA" id="ARBA00023157"/>
    </source>
</evidence>
<dbReference type="GO" id="GO:0005576">
    <property type="term" value="C:extracellular region"/>
    <property type="evidence" value="ECO:0007669"/>
    <property type="project" value="UniProtKB-SubCell"/>
</dbReference>
<sequence length="580" mass="64598">MGKRKRENVKAEGEFDLNLKNPKTVHLQGNQKKLIVVLSGAQLETVKVGNTFELLNCDDHLQILRKFNRDPGSCRPDITHQSLLMLMDSPLNRAGLLQVFIHTEKNVLIEVNPQTRIPRTFKRFAGIMVQLLHKFAVKANESSTKLLHVIKNPITDHLPVGSKKIAMSFSSKIVKNCRELVPTKDEAIVLIVGAFAHGHLNLDYTEDSISVSNYPLSAALTCAKLCSAFEETLVNGNQRCQTRQGKEGVCIDFRSCPRSYVTYRGGNYPILCSNTENSYVCCPVNVESSLPQQYPTYIRPSQRICHEYSRLATRVTNSAGLSLGNMKTNKIETPNCELSISLIVGGEKAKAGEFPHMAVLGWQGERGYEFRCGASLISDQFVLTAAHCQFWRKESPVIVRLGDQNLKSRADGLHEVDVAIERFIPHEFYNSASKKNDIAVVKMRYRIQRWQPNIRPACLYSQYQLPTSSAVATGFGTTGFASETSDELLKIQLPIVNSRQCGEIAIDHTQICAGGEFEKDTCSGDSGGPLQINVPHNKCAFYIIGITSFGEAYCGFAPAVYTRVSAYVDWIEQKVWGSDF</sequence>
<keyword evidence="9 24" id="KW-0808">Transferase</keyword>
<gene>
    <name evidence="24" type="primary">RNA-MT21</name>
</gene>
<evidence type="ECO:0000256" key="2">
    <source>
        <dbReference type="ARBA" id="ARBA00004613"/>
    </source>
</evidence>
<keyword evidence="22" id="KW-0378">Hydrolase</keyword>
<dbReference type="InterPro" id="IPR005304">
    <property type="entry name" value="Rbsml_bgen_MeTrfase_EMG1/NEP1"/>
</dbReference>
<proteinExistence type="evidence at transcript level"/>
<dbReference type="FunFam" id="3.40.1280.10:FF:000003">
    <property type="entry name" value="Ribosomal RNA small subunit methyltransferase"/>
    <property type="match status" value="1"/>
</dbReference>
<dbReference type="GO" id="GO:0070475">
    <property type="term" value="P:rRNA base methylation"/>
    <property type="evidence" value="ECO:0007669"/>
    <property type="project" value="InterPro"/>
</dbReference>
<dbReference type="Pfam" id="PF00089">
    <property type="entry name" value="Trypsin"/>
    <property type="match status" value="1"/>
</dbReference>
<dbReference type="SUPFAM" id="SSF75217">
    <property type="entry name" value="alpha/beta knot"/>
    <property type="match status" value="1"/>
</dbReference>
<keyword evidence="5" id="KW-0964">Secreted</keyword>
<dbReference type="GO" id="GO:0032040">
    <property type="term" value="C:small-subunit processome"/>
    <property type="evidence" value="ECO:0007669"/>
    <property type="project" value="TreeGrafter"/>
</dbReference>
<evidence type="ECO:0000256" key="11">
    <source>
        <dbReference type="ARBA" id="ARBA00022729"/>
    </source>
</evidence>
<dbReference type="EMBL" id="KU660004">
    <property type="protein sequence ID" value="AOG17802.1"/>
    <property type="molecule type" value="mRNA"/>
</dbReference>
<evidence type="ECO:0000259" key="23">
    <source>
        <dbReference type="PROSITE" id="PS50240"/>
    </source>
</evidence>
<evidence type="ECO:0000256" key="16">
    <source>
        <dbReference type="ARBA" id="ARBA00023180"/>
    </source>
</evidence>
<evidence type="ECO:0000256" key="9">
    <source>
        <dbReference type="ARBA" id="ARBA00022679"/>
    </source>
</evidence>
<comment type="similarity">
    <text evidence="18">Belongs to the peptidase S1 family. CLIP subfamily.</text>
</comment>
<evidence type="ECO:0000256" key="21">
    <source>
        <dbReference type="ARBA" id="ARBA00081469"/>
    </source>
</evidence>
<evidence type="ECO:0000256" key="7">
    <source>
        <dbReference type="ARBA" id="ARBA00022588"/>
    </source>
</evidence>
<evidence type="ECO:0000256" key="14">
    <source>
        <dbReference type="ARBA" id="ARBA00022884"/>
    </source>
</evidence>
<dbReference type="PROSITE" id="PS00135">
    <property type="entry name" value="TRYPSIN_SER"/>
    <property type="match status" value="1"/>
</dbReference>
<name>A0A1B3PDJ0_9DIPT</name>
<dbReference type="FunFam" id="2.40.10.10:FF:000028">
    <property type="entry name" value="Serine protease easter"/>
    <property type="match status" value="1"/>
</dbReference>
<evidence type="ECO:0000256" key="10">
    <source>
        <dbReference type="ARBA" id="ARBA00022691"/>
    </source>
</evidence>
<dbReference type="InterPro" id="IPR009003">
    <property type="entry name" value="Peptidase_S1_PA"/>
</dbReference>
<feature type="domain" description="Peptidase S1" evidence="23">
    <location>
        <begin position="343"/>
        <end position="576"/>
    </location>
</feature>
<dbReference type="InterPro" id="IPR029028">
    <property type="entry name" value="Alpha/beta_knot_MTases"/>
</dbReference>
<keyword evidence="13" id="KW-0391">Immunity</keyword>
<dbReference type="PANTHER" id="PTHR12636:SF5">
    <property type="entry name" value="RIBOSOMAL RNA SMALL SUBUNIT METHYLTRANSFERASE NEP1"/>
    <property type="match status" value="1"/>
</dbReference>
<accession>A0A1B3PDJ0</accession>
<evidence type="ECO:0000256" key="12">
    <source>
        <dbReference type="ARBA" id="ARBA00022730"/>
    </source>
</evidence>
<evidence type="ECO:0000256" key="20">
    <source>
        <dbReference type="ARBA" id="ARBA00053784"/>
    </source>
</evidence>
<evidence type="ECO:0000256" key="5">
    <source>
        <dbReference type="ARBA" id="ARBA00022525"/>
    </source>
</evidence>
<evidence type="ECO:0000256" key="8">
    <source>
        <dbReference type="ARBA" id="ARBA00022603"/>
    </source>
</evidence>
<evidence type="ECO:0000256" key="4">
    <source>
        <dbReference type="ARBA" id="ARBA00022517"/>
    </source>
</evidence>
<keyword evidence="14" id="KW-0694">RNA-binding</keyword>
<keyword evidence="12" id="KW-0699">rRNA-binding</keyword>
<dbReference type="GO" id="GO:0006508">
    <property type="term" value="P:proteolysis"/>
    <property type="evidence" value="ECO:0007669"/>
    <property type="project" value="UniProtKB-KW"/>
</dbReference>
<dbReference type="AlphaFoldDB" id="A0A1B3PDJ0"/>
<keyword evidence="8 24" id="KW-0489">Methyltransferase</keyword>
<evidence type="ECO:0000256" key="17">
    <source>
        <dbReference type="ARBA" id="ARBA00023242"/>
    </source>
</evidence>
<keyword evidence="22" id="KW-0720">Serine protease</keyword>
<dbReference type="SUPFAM" id="SSF50494">
    <property type="entry name" value="Trypsin-like serine proteases"/>
    <property type="match status" value="1"/>
</dbReference>
<dbReference type="CDD" id="cd18088">
    <property type="entry name" value="Nep1-like"/>
    <property type="match status" value="1"/>
</dbReference>
<dbReference type="InterPro" id="IPR029026">
    <property type="entry name" value="tRNA_m1G_MTases_N"/>
</dbReference>
<evidence type="ECO:0000256" key="3">
    <source>
        <dbReference type="ARBA" id="ARBA00008115"/>
    </source>
</evidence>
<dbReference type="Pfam" id="PF03587">
    <property type="entry name" value="EMG1"/>
    <property type="match status" value="1"/>
</dbReference>
<keyword evidence="16" id="KW-0325">Glycoprotein</keyword>
<dbReference type="Gene3D" id="2.40.10.10">
    <property type="entry name" value="Trypsin-like serine proteases"/>
    <property type="match status" value="2"/>
</dbReference>
<keyword evidence="15" id="KW-1015">Disulfide bond</keyword>
<evidence type="ECO:0000313" key="24">
    <source>
        <dbReference type="EMBL" id="AOG17802.1"/>
    </source>
</evidence>
<dbReference type="Gene3D" id="3.40.1280.10">
    <property type="match status" value="1"/>
</dbReference>
<protein>
    <recommendedName>
        <fullName evidence="21">18S rRNA (pseudouridine-N1)-methyltransferase</fullName>
    </recommendedName>
</protein>
<keyword evidence="7" id="KW-0399">Innate immunity</keyword>